<dbReference type="NCBIfam" id="TIGR00860">
    <property type="entry name" value="LIC"/>
    <property type="match status" value="1"/>
</dbReference>
<evidence type="ECO:0000256" key="1">
    <source>
        <dbReference type="ARBA" id="ARBA00022448"/>
    </source>
</evidence>
<sequence length="497" mass="56993">MPLWWILLLSFWSVYGELPFIAENNAAMLVNWNAVDGNKKLFAIYDTSANEPGNMSFVKETVDKLLKGYDIRLRPDFGGAPVAVGMSIDVASIDMVSEVNMDYTLTMYFQQYWRDKRLAYAGIPLNLTLDNRVADQLWVPDTYFLNDKKSFVHGVTVKNRMIRLHPDGTVLYGLRITTTAACMMDLRRYPLDEQNCTLEIESYGYTTDDIEFYWKGGDNAVTGVSRIELPQFSIVDYKLVSRNVVFSTGAYPRLSLSFKLKRNIGYFILQTYMPSILITILSWVSFWINYDASAARVALGITTVLTMTTINTHLRETLPKIPYVKAIDMYLMGCFVFVFLALLEYAFVNYIFFGRGPQMQKKLAEKAEKANNDRTKYDGNKVDSQGNILLTTLEIHNEVAGNEVTTSVSEARNSTSMVFDNSGIQYRKQSAPRHDTTRHSVDRNAQPKKARLRRRSSQLKIKIPDLTDVNAIDRWSRIIFPAVFSLFNLIYWLYYVN</sequence>
<reference evidence="23" key="2">
    <citation type="journal article" date="2014" name="Nat. Commun.">
        <title>The cavefish genome reveals candidate genes for eye loss.</title>
        <authorList>
            <person name="McGaugh S.E."/>
            <person name="Gross J.B."/>
            <person name="Aken B."/>
            <person name="Blin M."/>
            <person name="Borowsky R."/>
            <person name="Chalopin D."/>
            <person name="Hinaux H."/>
            <person name="Jeffery W.R."/>
            <person name="Keene A."/>
            <person name="Ma L."/>
            <person name="Minx P."/>
            <person name="Murphy D."/>
            <person name="O'Quin K.E."/>
            <person name="Retaux S."/>
            <person name="Rohner N."/>
            <person name="Searle S.M."/>
            <person name="Stahl B.A."/>
            <person name="Tabin C."/>
            <person name="Volff J.N."/>
            <person name="Yoshizawa M."/>
            <person name="Warren W.C."/>
        </authorList>
    </citation>
    <scope>NUCLEOTIDE SEQUENCE [LARGE SCALE GENOMIC DNA]</scope>
    <source>
        <strain evidence="23">female</strain>
    </source>
</reference>
<evidence type="ECO:0000256" key="11">
    <source>
        <dbReference type="ARBA" id="ARBA00023173"/>
    </source>
</evidence>
<dbReference type="PANTHER" id="PTHR18945">
    <property type="entry name" value="NEUROTRANSMITTER GATED ION CHANNEL"/>
    <property type="match status" value="1"/>
</dbReference>
<keyword evidence="14" id="KW-0628">Postsynaptic cell membrane</keyword>
<keyword evidence="11" id="KW-0869">Chloride channel</keyword>
<dbReference type="GeneTree" id="ENSGT00940000154713"/>
<evidence type="ECO:0000256" key="6">
    <source>
        <dbReference type="ARBA" id="ARBA00023018"/>
    </source>
</evidence>
<feature type="chain" id="PRO_5022268980" evidence="18">
    <location>
        <begin position="17"/>
        <end position="497"/>
    </location>
</feature>
<evidence type="ECO:0000313" key="23">
    <source>
        <dbReference type="Proteomes" id="UP000018467"/>
    </source>
</evidence>
<evidence type="ECO:0000256" key="3">
    <source>
        <dbReference type="ARBA" id="ARBA00022692"/>
    </source>
</evidence>
<dbReference type="PRINTS" id="PR01160">
    <property type="entry name" value="GABAARBETA"/>
</dbReference>
<keyword evidence="5 18" id="KW-1133">Transmembrane helix</keyword>
<feature type="domain" description="Neurotransmitter-gated ion-channel ligand-binding" evidence="20">
    <location>
        <begin position="60"/>
        <end position="263"/>
    </location>
</feature>
<dbReference type="AlphaFoldDB" id="A0A3B1JFX2"/>
<evidence type="ECO:0000256" key="10">
    <source>
        <dbReference type="ARBA" id="ARBA00023170"/>
    </source>
</evidence>
<feature type="transmembrane region" description="Helical" evidence="18">
    <location>
        <begin position="330"/>
        <end position="353"/>
    </location>
</feature>
<evidence type="ECO:0000256" key="18">
    <source>
        <dbReference type="RuleBase" id="RU000687"/>
    </source>
</evidence>
<evidence type="ECO:0000313" key="22">
    <source>
        <dbReference type="Ensembl" id="ENSAMXP00000041322.1"/>
    </source>
</evidence>
<dbReference type="Bgee" id="ENSAMXG00000012837">
    <property type="expression patterns" value="Expressed in camera-type eye and 8 other cell types or tissues"/>
</dbReference>
<dbReference type="InterPro" id="IPR006201">
    <property type="entry name" value="Neur_channel"/>
</dbReference>
<keyword evidence="10" id="KW-0675">Receptor</keyword>
<dbReference type="Gene3D" id="1.20.58.390">
    <property type="entry name" value="Neurotransmitter-gated ion-channel transmembrane domain"/>
    <property type="match status" value="1"/>
</dbReference>
<keyword evidence="7 18" id="KW-0406">Ion transport</keyword>
<keyword evidence="4 18" id="KW-0732">Signal</keyword>
<evidence type="ECO:0000256" key="15">
    <source>
        <dbReference type="ARBA" id="ARBA00023286"/>
    </source>
</evidence>
<protein>
    <submittedName>
        <fullName evidence="22">Gamma-aminobutyric acid type A receptor subunit beta3</fullName>
    </submittedName>
</protein>
<evidence type="ECO:0000256" key="17">
    <source>
        <dbReference type="ARBA" id="ARBA00034104"/>
    </source>
</evidence>
<dbReference type="SUPFAM" id="SSF63712">
    <property type="entry name" value="Nicotinic receptor ligand binding domain-like"/>
    <property type="match status" value="1"/>
</dbReference>
<dbReference type="GO" id="GO:0004890">
    <property type="term" value="F:GABA-A receptor activity"/>
    <property type="evidence" value="ECO:0007669"/>
    <property type="project" value="InterPro"/>
</dbReference>
<keyword evidence="13" id="KW-0868">Chloride</keyword>
<dbReference type="GO" id="GO:0007268">
    <property type="term" value="P:chemical synaptic transmission"/>
    <property type="evidence" value="ECO:0007669"/>
    <property type="project" value="UniProtKB-ARBA"/>
</dbReference>
<keyword evidence="9" id="KW-1015">Disulfide bond</keyword>
<evidence type="ECO:0000256" key="2">
    <source>
        <dbReference type="ARBA" id="ARBA00022475"/>
    </source>
</evidence>
<keyword evidence="2" id="KW-1003">Cell membrane</keyword>
<name>A0A3B1JFX2_ASTMX</name>
<evidence type="ECO:0000256" key="9">
    <source>
        <dbReference type="ARBA" id="ARBA00023157"/>
    </source>
</evidence>
<evidence type="ECO:0000256" key="19">
    <source>
        <dbReference type="SAM" id="MobiDB-lite"/>
    </source>
</evidence>
<dbReference type="InterPro" id="IPR002289">
    <property type="entry name" value="GABAAb_rcpt"/>
</dbReference>
<feature type="region of interest" description="Disordered" evidence="19">
    <location>
        <begin position="427"/>
        <end position="454"/>
    </location>
</feature>
<dbReference type="GO" id="GO:1902711">
    <property type="term" value="C:GABA-A receptor complex"/>
    <property type="evidence" value="ECO:0007669"/>
    <property type="project" value="UniProtKB-ARBA"/>
</dbReference>
<evidence type="ECO:0000256" key="8">
    <source>
        <dbReference type="ARBA" id="ARBA00023136"/>
    </source>
</evidence>
<reference evidence="23" key="1">
    <citation type="submission" date="2013-03" db="EMBL/GenBank/DDBJ databases">
        <authorList>
            <person name="Jeffery W."/>
            <person name="Warren W."/>
            <person name="Wilson R.K."/>
        </authorList>
    </citation>
    <scope>NUCLEOTIDE SEQUENCE</scope>
    <source>
        <strain evidence="23">female</strain>
    </source>
</reference>
<evidence type="ECO:0000256" key="4">
    <source>
        <dbReference type="ARBA" id="ARBA00022729"/>
    </source>
</evidence>
<dbReference type="CDD" id="cd18999">
    <property type="entry name" value="LGIC_ECD_GABAAR_B"/>
    <property type="match status" value="1"/>
</dbReference>
<feature type="transmembrane region" description="Helical" evidence="18">
    <location>
        <begin position="478"/>
        <end position="495"/>
    </location>
</feature>
<evidence type="ECO:0000259" key="20">
    <source>
        <dbReference type="Pfam" id="PF02931"/>
    </source>
</evidence>
<dbReference type="InterPro" id="IPR018000">
    <property type="entry name" value="Neurotransmitter_ion_chnl_CS"/>
</dbReference>
<evidence type="ECO:0000256" key="13">
    <source>
        <dbReference type="ARBA" id="ARBA00023214"/>
    </source>
</evidence>
<dbReference type="InterPro" id="IPR006202">
    <property type="entry name" value="Neur_chan_lig-bd"/>
</dbReference>
<proteinExistence type="inferred from homology"/>
<comment type="similarity">
    <text evidence="18">Belongs to the ligand-gated ion channel (TC 1.A.9) family.</text>
</comment>
<dbReference type="InterPro" id="IPR036719">
    <property type="entry name" value="Neuro-gated_channel_TM_sf"/>
</dbReference>
<dbReference type="CDD" id="cd19053">
    <property type="entry name" value="LGIC_TM_GABAAR_beta"/>
    <property type="match status" value="1"/>
</dbReference>
<dbReference type="InterPro" id="IPR006029">
    <property type="entry name" value="Neurotrans-gated_channel_TM"/>
</dbReference>
<dbReference type="SUPFAM" id="SSF90112">
    <property type="entry name" value="Neurotransmitter-gated ion-channel transmembrane pore"/>
    <property type="match status" value="1"/>
</dbReference>
<feature type="signal peptide" evidence="18">
    <location>
        <begin position="1"/>
        <end position="16"/>
    </location>
</feature>
<dbReference type="InterPro" id="IPR038050">
    <property type="entry name" value="Neuro_actylchol_rec"/>
</dbReference>
<keyword evidence="1 18" id="KW-0813">Transport</keyword>
<evidence type="ECO:0000256" key="12">
    <source>
        <dbReference type="ARBA" id="ARBA00023180"/>
    </source>
</evidence>
<dbReference type="GO" id="GO:0034707">
    <property type="term" value="C:chloride channel complex"/>
    <property type="evidence" value="ECO:0007669"/>
    <property type="project" value="UniProtKB-KW"/>
</dbReference>
<dbReference type="PROSITE" id="PS00236">
    <property type="entry name" value="NEUROTR_ION_CHANNEL"/>
    <property type="match status" value="1"/>
</dbReference>
<keyword evidence="3 18" id="KW-0812">Transmembrane</keyword>
<dbReference type="InterPro" id="IPR006028">
    <property type="entry name" value="GABAA/Glycine_rcpt"/>
</dbReference>
<dbReference type="Ensembl" id="ENSAMXT00000051317.1">
    <property type="protein sequence ID" value="ENSAMXP00000041322.1"/>
    <property type="gene ID" value="ENSAMXG00000012837.2"/>
</dbReference>
<keyword evidence="6" id="KW-0770">Synapse</keyword>
<keyword evidence="8 18" id="KW-0472">Membrane</keyword>
<dbReference type="GO" id="GO:0005230">
    <property type="term" value="F:extracellular ligand-gated monoatomic ion channel activity"/>
    <property type="evidence" value="ECO:0007669"/>
    <property type="project" value="InterPro"/>
</dbReference>
<dbReference type="Proteomes" id="UP000018467">
    <property type="component" value="Unassembled WGS sequence"/>
</dbReference>
<dbReference type="PRINTS" id="PR00253">
    <property type="entry name" value="GABAARECEPTR"/>
</dbReference>
<keyword evidence="12" id="KW-0325">Glycoprotein</keyword>
<evidence type="ECO:0000256" key="5">
    <source>
        <dbReference type="ARBA" id="ARBA00022989"/>
    </source>
</evidence>
<organism evidence="22 23">
    <name type="scientific">Astyanax mexicanus</name>
    <name type="common">Blind cave fish</name>
    <name type="synonym">Astyanax fasciatus mexicanus</name>
    <dbReference type="NCBI Taxonomy" id="7994"/>
    <lineage>
        <taxon>Eukaryota</taxon>
        <taxon>Metazoa</taxon>
        <taxon>Chordata</taxon>
        <taxon>Craniata</taxon>
        <taxon>Vertebrata</taxon>
        <taxon>Euteleostomi</taxon>
        <taxon>Actinopterygii</taxon>
        <taxon>Neopterygii</taxon>
        <taxon>Teleostei</taxon>
        <taxon>Ostariophysi</taxon>
        <taxon>Characiformes</taxon>
        <taxon>Characoidei</taxon>
        <taxon>Acestrorhamphidae</taxon>
        <taxon>Acestrorhamphinae</taxon>
        <taxon>Astyanax</taxon>
    </lineage>
</organism>
<keyword evidence="23" id="KW-1185">Reference proteome</keyword>
<reference evidence="22" key="3">
    <citation type="submission" date="2025-08" db="UniProtKB">
        <authorList>
            <consortium name="Ensembl"/>
        </authorList>
    </citation>
    <scope>IDENTIFICATION</scope>
</reference>
<evidence type="ECO:0000259" key="21">
    <source>
        <dbReference type="Pfam" id="PF02932"/>
    </source>
</evidence>
<evidence type="ECO:0000256" key="14">
    <source>
        <dbReference type="ARBA" id="ARBA00023257"/>
    </source>
</evidence>
<dbReference type="FunFam" id="2.70.170.10:FF:000004">
    <property type="entry name" value="Gamma-aminobutyric acid receptor subunit beta-2 isoform A"/>
    <property type="match status" value="1"/>
</dbReference>
<dbReference type="Gene3D" id="2.70.170.10">
    <property type="entry name" value="Neurotransmitter-gated ion-channel ligand-binding domain"/>
    <property type="match status" value="1"/>
</dbReference>
<dbReference type="GO" id="GO:0005254">
    <property type="term" value="F:chloride channel activity"/>
    <property type="evidence" value="ECO:0007669"/>
    <property type="project" value="UniProtKB-KW"/>
</dbReference>
<dbReference type="InterPro" id="IPR036734">
    <property type="entry name" value="Neur_chan_lig-bd_sf"/>
</dbReference>
<dbReference type="GO" id="GO:0045211">
    <property type="term" value="C:postsynaptic membrane"/>
    <property type="evidence" value="ECO:0007669"/>
    <property type="project" value="UniProtKB-SubCell"/>
</dbReference>
<keyword evidence="15" id="KW-1071">Ligand-gated ion channel</keyword>
<evidence type="ECO:0000256" key="16">
    <source>
        <dbReference type="ARBA" id="ARBA00023303"/>
    </source>
</evidence>
<reference evidence="22" key="4">
    <citation type="submission" date="2025-09" db="UniProtKB">
        <authorList>
            <consortium name="Ensembl"/>
        </authorList>
    </citation>
    <scope>IDENTIFICATION</scope>
</reference>
<feature type="domain" description="Neurotransmitter-gated ion-channel transmembrane" evidence="21">
    <location>
        <begin position="271"/>
        <end position="492"/>
    </location>
</feature>
<keyword evidence="16 18" id="KW-0407">Ion channel</keyword>
<feature type="transmembrane region" description="Helical" evidence="18">
    <location>
        <begin position="293"/>
        <end position="310"/>
    </location>
</feature>
<comment type="subcellular location">
    <subcellularLocation>
        <location evidence="17">Postsynaptic cell membrane</location>
        <topology evidence="17">Multi-pass membrane protein</topology>
    </subcellularLocation>
</comment>
<feature type="compositionally biased region" description="Basic and acidic residues" evidence="19">
    <location>
        <begin position="432"/>
        <end position="442"/>
    </location>
</feature>
<accession>A0A3B1JFX2</accession>
<dbReference type="PRINTS" id="PR00252">
    <property type="entry name" value="NRIONCHANNEL"/>
</dbReference>
<feature type="transmembrane region" description="Helical" evidence="18">
    <location>
        <begin position="264"/>
        <end position="286"/>
    </location>
</feature>
<evidence type="ECO:0000256" key="7">
    <source>
        <dbReference type="ARBA" id="ARBA00023065"/>
    </source>
</evidence>
<dbReference type="FunFam" id="1.20.58.390:FF:000004">
    <property type="entry name" value="Gamma-aminobutyric acid receptor subunit beta-2 isoform A"/>
    <property type="match status" value="1"/>
</dbReference>
<dbReference type="Pfam" id="PF02932">
    <property type="entry name" value="Neur_chan_memb"/>
    <property type="match status" value="1"/>
</dbReference>
<dbReference type="Pfam" id="PF02931">
    <property type="entry name" value="Neur_chan_LBD"/>
    <property type="match status" value="1"/>
</dbReference>